<evidence type="ECO:0000313" key="2">
    <source>
        <dbReference type="EnsemblProtists" id="PYU1_T014482"/>
    </source>
</evidence>
<reference evidence="3" key="2">
    <citation type="submission" date="2010-04" db="EMBL/GenBank/DDBJ databases">
        <authorList>
            <person name="Buell R."/>
            <person name="Hamilton J."/>
            <person name="Hostetler J."/>
        </authorList>
    </citation>
    <scope>NUCLEOTIDE SEQUENCE [LARGE SCALE GENOMIC DNA]</scope>
    <source>
        <strain evidence="3">DAOM:BR144</strain>
    </source>
</reference>
<keyword evidence="3" id="KW-1185">Reference proteome</keyword>
<feature type="signal peptide" evidence="1">
    <location>
        <begin position="1"/>
        <end position="17"/>
    </location>
</feature>
<dbReference type="CDD" id="cd03457">
    <property type="entry name" value="intradiol_dioxygenase_like"/>
    <property type="match status" value="1"/>
</dbReference>
<dbReference type="EnsemblProtists" id="PYU1_T014482">
    <property type="protein sequence ID" value="PYU1_T014482"/>
    <property type="gene ID" value="PYU1_G014451"/>
</dbReference>
<accession>K3XB83</accession>
<dbReference type="STRING" id="431595.K3XB83"/>
<dbReference type="eggNOG" id="ENOG502QPRK">
    <property type="taxonomic scope" value="Eukaryota"/>
</dbReference>
<dbReference type="SUPFAM" id="SSF49482">
    <property type="entry name" value="Aromatic compound dioxygenase"/>
    <property type="match status" value="1"/>
</dbReference>
<dbReference type="PANTHER" id="PTHR34315">
    <property type="match status" value="1"/>
</dbReference>
<dbReference type="InterPro" id="IPR015889">
    <property type="entry name" value="Intradiol_dOase_core"/>
</dbReference>
<reference evidence="3" key="1">
    <citation type="journal article" date="2010" name="Genome Biol.">
        <title>Genome sequence of the necrotrophic plant pathogen Pythium ultimum reveals original pathogenicity mechanisms and effector repertoire.</title>
        <authorList>
            <person name="Levesque C.A."/>
            <person name="Brouwer H."/>
            <person name="Cano L."/>
            <person name="Hamilton J.P."/>
            <person name="Holt C."/>
            <person name="Huitema E."/>
            <person name="Raffaele S."/>
            <person name="Robideau G.P."/>
            <person name="Thines M."/>
            <person name="Win J."/>
            <person name="Zerillo M.M."/>
            <person name="Beakes G.W."/>
            <person name="Boore J.L."/>
            <person name="Busam D."/>
            <person name="Dumas B."/>
            <person name="Ferriera S."/>
            <person name="Fuerstenberg S.I."/>
            <person name="Gachon C.M."/>
            <person name="Gaulin E."/>
            <person name="Govers F."/>
            <person name="Grenville-Briggs L."/>
            <person name="Horner N."/>
            <person name="Hostetler J."/>
            <person name="Jiang R.H."/>
            <person name="Johnson J."/>
            <person name="Krajaejun T."/>
            <person name="Lin H."/>
            <person name="Meijer H.J."/>
            <person name="Moore B."/>
            <person name="Morris P."/>
            <person name="Phuntmart V."/>
            <person name="Puiu D."/>
            <person name="Shetty J."/>
            <person name="Stajich J.E."/>
            <person name="Tripathy S."/>
            <person name="Wawra S."/>
            <person name="van West P."/>
            <person name="Whitty B.R."/>
            <person name="Coutinho P.M."/>
            <person name="Henrissat B."/>
            <person name="Martin F."/>
            <person name="Thomas P.D."/>
            <person name="Tyler B.M."/>
            <person name="De Vries R.P."/>
            <person name="Kamoun S."/>
            <person name="Yandell M."/>
            <person name="Tisserat N."/>
            <person name="Buell C.R."/>
        </authorList>
    </citation>
    <scope>NUCLEOTIDE SEQUENCE</scope>
    <source>
        <strain evidence="3">DAOM:BR144</strain>
    </source>
</reference>
<sequence>MVQFAAFLTATALATLALVTTHPGQHHAIRTDAEIIHRKLFRANAHRSLKACANSPHLRKLKEQTVARRTAKAEQLRQEQAVRRRLSASTVLATSHKSSLTSVTTTTDTATLFGTDPKCVLQPEVTQGPYYVSGELIRTDIREEQAGIDLYAELQIIDVNTCTAVENMYVDFWHCNTTGVYSGVIASGNGNSADTTNIGKTFNRGLAPTDSNGVVSFTTTFPGHYTGRASHIHVLGSHDGTVLANKTYSGGKAAHVGQIFFDQDLITEVEATSKYAVNTQAITLNSADSIFSESAASGFDPIMEYVLLGDSVEDGIFAWISIGVDTTISKTVSAVATLTASGGVAAISTSGGS</sequence>
<dbReference type="EMBL" id="GL376575">
    <property type="status" value="NOT_ANNOTATED_CDS"/>
    <property type="molecule type" value="Genomic_DNA"/>
</dbReference>
<organism evidence="2 3">
    <name type="scientific">Globisporangium ultimum (strain ATCC 200006 / CBS 805.95 / DAOM BR144)</name>
    <name type="common">Pythium ultimum</name>
    <dbReference type="NCBI Taxonomy" id="431595"/>
    <lineage>
        <taxon>Eukaryota</taxon>
        <taxon>Sar</taxon>
        <taxon>Stramenopiles</taxon>
        <taxon>Oomycota</taxon>
        <taxon>Peronosporomycetes</taxon>
        <taxon>Pythiales</taxon>
        <taxon>Pythiaceae</taxon>
        <taxon>Globisporangium</taxon>
    </lineage>
</organism>
<protein>
    <recommendedName>
        <fullName evidence="4">Intradiol ring-cleavage dioxygenases domain-containing protein</fullName>
    </recommendedName>
</protein>
<dbReference type="InParanoid" id="K3XB83"/>
<feature type="chain" id="PRO_5003868584" description="Intradiol ring-cleavage dioxygenases domain-containing protein" evidence="1">
    <location>
        <begin position="18"/>
        <end position="353"/>
    </location>
</feature>
<dbReference type="GO" id="GO:0016702">
    <property type="term" value="F:oxidoreductase activity, acting on single donors with incorporation of molecular oxygen, incorporation of two atoms of oxygen"/>
    <property type="evidence" value="ECO:0007669"/>
    <property type="project" value="InterPro"/>
</dbReference>
<dbReference type="AlphaFoldDB" id="K3XB83"/>
<evidence type="ECO:0008006" key="4">
    <source>
        <dbReference type="Google" id="ProtNLM"/>
    </source>
</evidence>
<dbReference type="VEuPathDB" id="FungiDB:PYU1_G014451"/>
<dbReference type="Gene3D" id="2.60.130.10">
    <property type="entry name" value="Aromatic compound dioxygenase"/>
    <property type="match status" value="1"/>
</dbReference>
<dbReference type="Proteomes" id="UP000019132">
    <property type="component" value="Unassembled WGS sequence"/>
</dbReference>
<evidence type="ECO:0000313" key="3">
    <source>
        <dbReference type="Proteomes" id="UP000019132"/>
    </source>
</evidence>
<evidence type="ECO:0000256" key="1">
    <source>
        <dbReference type="SAM" id="SignalP"/>
    </source>
</evidence>
<dbReference type="GO" id="GO:0008199">
    <property type="term" value="F:ferric iron binding"/>
    <property type="evidence" value="ECO:0007669"/>
    <property type="project" value="InterPro"/>
</dbReference>
<name>K3XB83_GLOUD</name>
<dbReference type="HOGENOM" id="CLU_027719_0_0_1"/>
<keyword evidence="1" id="KW-0732">Signal</keyword>
<proteinExistence type="predicted"/>
<dbReference type="PANTHER" id="PTHR34315:SF1">
    <property type="entry name" value="INTRADIOL RING-CLEAVAGE DIOXYGENASES DOMAIN-CONTAINING PROTEIN-RELATED"/>
    <property type="match status" value="1"/>
</dbReference>
<reference evidence="2" key="3">
    <citation type="submission" date="2015-02" db="UniProtKB">
        <authorList>
            <consortium name="EnsemblProtists"/>
        </authorList>
    </citation>
    <scope>IDENTIFICATION</scope>
    <source>
        <strain evidence="2">DAOM BR144</strain>
    </source>
</reference>
<dbReference type="OMA" id="WGSMAID"/>